<comment type="caution">
    <text evidence="7">The sequence shown here is derived from an EMBL/GenBank/DDBJ whole genome shotgun (WGS) entry which is preliminary data.</text>
</comment>
<dbReference type="PANTHER" id="PTHR43280:SF10">
    <property type="entry name" value="REGULATORY PROTEIN POCR"/>
    <property type="match status" value="1"/>
</dbReference>
<dbReference type="InterPro" id="IPR041522">
    <property type="entry name" value="CdaR_GGDEF"/>
</dbReference>
<dbReference type="Pfam" id="PF12833">
    <property type="entry name" value="HTH_18"/>
    <property type="match status" value="1"/>
</dbReference>
<keyword evidence="1" id="KW-0805">Transcription regulation</keyword>
<dbReference type="EMBL" id="JOTP01000013">
    <property type="protein sequence ID" value="KEP26036.1"/>
    <property type="molecule type" value="Genomic_DNA"/>
</dbReference>
<organism evidence="7 8">
    <name type="scientific">Bacillus zhangzhouensis</name>
    <dbReference type="NCBI Taxonomy" id="1178540"/>
    <lineage>
        <taxon>Bacteria</taxon>
        <taxon>Bacillati</taxon>
        <taxon>Bacillota</taxon>
        <taxon>Bacilli</taxon>
        <taxon>Bacillales</taxon>
        <taxon>Bacillaceae</taxon>
        <taxon>Bacillus</taxon>
    </lineage>
</organism>
<protein>
    <submittedName>
        <fullName evidence="7">AraC family transcriptional regulator</fullName>
    </submittedName>
</protein>
<dbReference type="InterPro" id="IPR018060">
    <property type="entry name" value="HTH_AraC"/>
</dbReference>
<keyword evidence="3" id="KW-0804">Transcription</keyword>
<evidence type="ECO:0000256" key="5">
    <source>
        <dbReference type="SAM" id="Phobius"/>
    </source>
</evidence>
<evidence type="ECO:0000256" key="4">
    <source>
        <dbReference type="SAM" id="Coils"/>
    </source>
</evidence>
<keyword evidence="4" id="KW-0175">Coiled coil</keyword>
<keyword evidence="5" id="KW-0472">Membrane</keyword>
<feature type="transmembrane region" description="Helical" evidence="5">
    <location>
        <begin position="300"/>
        <end position="321"/>
    </location>
</feature>
<proteinExistence type="predicted"/>
<evidence type="ECO:0000256" key="3">
    <source>
        <dbReference type="ARBA" id="ARBA00023163"/>
    </source>
</evidence>
<evidence type="ECO:0000313" key="7">
    <source>
        <dbReference type="EMBL" id="KEP26036.1"/>
    </source>
</evidence>
<accession>A0A081L9W0</accession>
<gene>
    <name evidence="7" type="ORF">BA70_04365</name>
</gene>
<dbReference type="Pfam" id="PF17853">
    <property type="entry name" value="GGDEF_2"/>
    <property type="match status" value="1"/>
</dbReference>
<feature type="domain" description="HTH araC/xylS-type" evidence="6">
    <location>
        <begin position="668"/>
        <end position="766"/>
    </location>
</feature>
<dbReference type="GO" id="GO:0043565">
    <property type="term" value="F:sequence-specific DNA binding"/>
    <property type="evidence" value="ECO:0007669"/>
    <property type="project" value="InterPro"/>
</dbReference>
<evidence type="ECO:0000313" key="8">
    <source>
        <dbReference type="Proteomes" id="UP000028091"/>
    </source>
</evidence>
<dbReference type="AlphaFoldDB" id="A0A081L9W0"/>
<feature type="coiled-coil region" evidence="4">
    <location>
        <begin position="353"/>
        <end position="380"/>
    </location>
</feature>
<dbReference type="InterPro" id="IPR029151">
    <property type="entry name" value="Sensor-like_sf"/>
</dbReference>
<name>A0A081L9W0_9BACI</name>
<dbReference type="SUPFAM" id="SSF103190">
    <property type="entry name" value="Sensory domain-like"/>
    <property type="match status" value="1"/>
</dbReference>
<dbReference type="SUPFAM" id="SSF46689">
    <property type="entry name" value="Homeodomain-like"/>
    <property type="match status" value="2"/>
</dbReference>
<dbReference type="PANTHER" id="PTHR43280">
    <property type="entry name" value="ARAC-FAMILY TRANSCRIPTIONAL REGULATOR"/>
    <property type="match status" value="1"/>
</dbReference>
<evidence type="ECO:0000259" key="6">
    <source>
        <dbReference type="PROSITE" id="PS01124"/>
    </source>
</evidence>
<feature type="transmembrane region" description="Helical" evidence="5">
    <location>
        <begin position="12"/>
        <end position="36"/>
    </location>
</feature>
<dbReference type="InterPro" id="IPR009057">
    <property type="entry name" value="Homeodomain-like_sf"/>
</dbReference>
<dbReference type="Proteomes" id="UP000028091">
    <property type="component" value="Unassembled WGS sequence"/>
</dbReference>
<sequence>MGGFMKRRQYKFYYKLVTFFFMLSTIPVIIVGIFSYQHSQKTALENISNEKLDSVKQTQSNIEHILKTVDHSLTHYVSSPPLLQTLTEPLNPDQFQLYNQVQQELNYLQTFDTDLSNITLVSKIEDWYMNNSGLYHVTNGDQEKALASYLNIPSHSSWALEENNPLVSTKEGKASFCKYNVNLIKQLPMNSVQKKGIAVASIPSCAIADNMPDFSQSDSMFVIDTKGKVLLHNRKEQIGESLKNQDFVKHVLSLESRSGQFDMKIDELNYQITFQKSDYNEWTYLSFVSIPELKQQTKSIGWITFIICFILLALSLLFSWFGSRHFYKPIRLLYESFARNESFLHKQPFQNEFELIESSIKQMKDQNNDLEERIEQQVTHLQQYFMVRLLLGKLTEEEINNRFQSLGFPRDWSHLSMLVTQIDTLKGTPYEKKDADLLLFAINGLIEQIIPQDEHLQPTVVNQHQTTIVLNQSKSDEEFTEYLNQLAETIQLRIEEELGLSISIGISRQFKDLTMAKHAYIEGKEALKYRLKAEKKSIILYEHIQQGRTFKTHFPKQLQHDLFDAIKAGDQGKADHYLHVLLQSIFSKNAGPHEYHIALARFLNNLIELMHLLGIELFEVEDNKMLYDTIFEFKTFEDTEAWLKHEIIRPIIDQLGAREDSQYKNISEKIIHIIHQEFDSDLTLDEIASRLHYNPNYLSSIFRKEMDISFSEYLSSYRHHVAKNWLVETDMSVKEISEKLKYKNPQNFIRSFKKLEGTTPGKYRDQKKGT</sequence>
<dbReference type="PROSITE" id="PS01124">
    <property type="entry name" value="HTH_ARAC_FAMILY_2"/>
    <property type="match status" value="1"/>
</dbReference>
<dbReference type="SMART" id="SM00342">
    <property type="entry name" value="HTH_ARAC"/>
    <property type="match status" value="1"/>
</dbReference>
<reference evidence="7 8" key="1">
    <citation type="submission" date="2012-09" db="EMBL/GenBank/DDBJ databases">
        <title>Genome Sequence of Bacillus sp. DW5-4.</title>
        <authorList>
            <person name="Lai Q."/>
            <person name="Liu Y."/>
            <person name="Shao Z."/>
        </authorList>
    </citation>
    <scope>NUCLEOTIDE SEQUENCE [LARGE SCALE GENOMIC DNA]</scope>
    <source>
        <strain evidence="7 8">DW5-4</strain>
    </source>
</reference>
<keyword evidence="2" id="KW-0238">DNA-binding</keyword>
<keyword evidence="5" id="KW-1133">Transmembrane helix</keyword>
<dbReference type="Gene3D" id="1.10.10.60">
    <property type="entry name" value="Homeodomain-like"/>
    <property type="match status" value="2"/>
</dbReference>
<evidence type="ECO:0000256" key="2">
    <source>
        <dbReference type="ARBA" id="ARBA00023125"/>
    </source>
</evidence>
<evidence type="ECO:0000256" key="1">
    <source>
        <dbReference type="ARBA" id="ARBA00023015"/>
    </source>
</evidence>
<keyword evidence="8" id="KW-1185">Reference proteome</keyword>
<dbReference type="eggNOG" id="COG2207">
    <property type="taxonomic scope" value="Bacteria"/>
</dbReference>
<dbReference type="Gene3D" id="3.30.450.20">
    <property type="entry name" value="PAS domain"/>
    <property type="match status" value="1"/>
</dbReference>
<dbReference type="GO" id="GO:0003700">
    <property type="term" value="F:DNA-binding transcription factor activity"/>
    <property type="evidence" value="ECO:0007669"/>
    <property type="project" value="InterPro"/>
</dbReference>
<keyword evidence="5" id="KW-0812">Transmembrane</keyword>